<protein>
    <recommendedName>
        <fullName evidence="4">J domain-containing protein</fullName>
    </recommendedName>
</protein>
<dbReference type="InterPro" id="IPR036869">
    <property type="entry name" value="J_dom_sf"/>
</dbReference>
<dbReference type="InterPro" id="IPR021788">
    <property type="entry name" value="CPP1-like"/>
</dbReference>
<evidence type="ECO:0008006" key="4">
    <source>
        <dbReference type="Google" id="ProtNLM"/>
    </source>
</evidence>
<dbReference type="EMBL" id="CP126216">
    <property type="protein sequence ID" value="WIA17842.1"/>
    <property type="molecule type" value="Genomic_DNA"/>
</dbReference>
<keyword evidence="3" id="KW-1185">Reference proteome</keyword>
<dbReference type="PANTHER" id="PTHR33372:SF2">
    <property type="entry name" value="PROTEIN CHAPERONE-LIKE PROTEIN OF POR1, CHLOROPLASTIC"/>
    <property type="match status" value="1"/>
</dbReference>
<feature type="transmembrane region" description="Helical" evidence="1">
    <location>
        <begin position="92"/>
        <end position="110"/>
    </location>
</feature>
<keyword evidence="1" id="KW-1133">Transmembrane helix</keyword>
<keyword evidence="1" id="KW-0472">Membrane</keyword>
<dbReference type="SUPFAM" id="SSF46565">
    <property type="entry name" value="Chaperone J-domain"/>
    <property type="match status" value="1"/>
</dbReference>
<sequence>MAASGSADPYKVLGIDRDADTNTINRAYTVKKYAARGNDALSQQIEAAHSALMMAALSQRMKGKAVNKQVAYADTEPLFPWRPKRWDATPKVILIVGAMQMAMTAYGFNAPNMSKVIGAMLIGIAGNVLKQNAIAPPPKDASMATEEEAGRAGRNFVRGALLGVGATFLGVLLAGSPEYITQIVPSITLPAVFKQPGLIVSLKIAGAAISNWIMTAFYY</sequence>
<dbReference type="CDD" id="cd06257">
    <property type="entry name" value="DnaJ"/>
    <property type="match status" value="1"/>
</dbReference>
<organism evidence="2 3">
    <name type="scientific">Tetradesmus obliquus</name>
    <name type="common">Green alga</name>
    <name type="synonym">Acutodesmus obliquus</name>
    <dbReference type="NCBI Taxonomy" id="3088"/>
    <lineage>
        <taxon>Eukaryota</taxon>
        <taxon>Viridiplantae</taxon>
        <taxon>Chlorophyta</taxon>
        <taxon>core chlorophytes</taxon>
        <taxon>Chlorophyceae</taxon>
        <taxon>CS clade</taxon>
        <taxon>Sphaeropleales</taxon>
        <taxon>Scenedesmaceae</taxon>
        <taxon>Tetradesmus</taxon>
    </lineage>
</organism>
<feature type="transmembrane region" description="Helical" evidence="1">
    <location>
        <begin position="196"/>
        <end position="218"/>
    </location>
</feature>
<dbReference type="InterPro" id="IPR001623">
    <property type="entry name" value="DnaJ_domain"/>
</dbReference>
<gene>
    <name evidence="2" type="ORF">OEZ85_009348</name>
</gene>
<dbReference type="Pfam" id="PF11833">
    <property type="entry name" value="CPP1-like"/>
    <property type="match status" value="1"/>
</dbReference>
<accession>A0ABY8U8P5</accession>
<evidence type="ECO:0000313" key="3">
    <source>
        <dbReference type="Proteomes" id="UP001244341"/>
    </source>
</evidence>
<evidence type="ECO:0000256" key="1">
    <source>
        <dbReference type="SAM" id="Phobius"/>
    </source>
</evidence>
<keyword evidence="1" id="KW-0812">Transmembrane</keyword>
<feature type="transmembrane region" description="Helical" evidence="1">
    <location>
        <begin position="156"/>
        <end position="176"/>
    </location>
</feature>
<evidence type="ECO:0000313" key="2">
    <source>
        <dbReference type="EMBL" id="WIA17842.1"/>
    </source>
</evidence>
<name>A0ABY8U8P5_TETOB</name>
<proteinExistence type="predicted"/>
<reference evidence="2 3" key="1">
    <citation type="submission" date="2023-05" db="EMBL/GenBank/DDBJ databases">
        <title>A 100% complete, gapless, phased diploid assembly of the Scenedesmus obliquus UTEX 3031 genome.</title>
        <authorList>
            <person name="Biondi T.C."/>
            <person name="Hanschen E.R."/>
            <person name="Kwon T."/>
            <person name="Eng W."/>
            <person name="Kruse C.P.S."/>
            <person name="Koehler S.I."/>
            <person name="Kunde Y."/>
            <person name="Gleasner C.D."/>
            <person name="You Mak K.T."/>
            <person name="Polle J."/>
            <person name="Hovde B.T."/>
            <person name="Starkenburg S.R."/>
        </authorList>
    </citation>
    <scope>NUCLEOTIDE SEQUENCE [LARGE SCALE GENOMIC DNA]</scope>
    <source>
        <strain evidence="2 3">DOE0152z</strain>
    </source>
</reference>
<dbReference type="Proteomes" id="UP001244341">
    <property type="component" value="Chromosome 9b"/>
</dbReference>
<dbReference type="PANTHER" id="PTHR33372">
    <property type="match status" value="1"/>
</dbReference>